<dbReference type="CDD" id="cd00105">
    <property type="entry name" value="KH-I"/>
    <property type="match status" value="2"/>
</dbReference>
<dbReference type="SMART" id="SM00322">
    <property type="entry name" value="KH"/>
    <property type="match status" value="3"/>
</dbReference>
<feature type="domain" description="K Homology" evidence="4">
    <location>
        <begin position="303"/>
        <end position="367"/>
    </location>
</feature>
<feature type="compositionally biased region" description="Basic and acidic residues" evidence="3">
    <location>
        <begin position="1"/>
        <end position="26"/>
    </location>
</feature>
<feature type="region of interest" description="Disordered" evidence="3">
    <location>
        <begin position="452"/>
        <end position="478"/>
    </location>
</feature>
<organism evidence="5">
    <name type="scientific">Ostreococcus tauri</name>
    <name type="common">Marine green alga</name>
    <dbReference type="NCBI Taxonomy" id="70448"/>
    <lineage>
        <taxon>Eukaryota</taxon>
        <taxon>Viridiplantae</taxon>
        <taxon>Chlorophyta</taxon>
        <taxon>Mamiellophyceae</taxon>
        <taxon>Mamiellales</taxon>
        <taxon>Bathycoccaceae</taxon>
        <taxon>Ostreococcus</taxon>
    </lineage>
</organism>
<dbReference type="PANTHER" id="PTHR10288">
    <property type="entry name" value="KH DOMAIN CONTAINING RNA BINDING PROTEIN"/>
    <property type="match status" value="1"/>
</dbReference>
<feature type="domain" description="K Homology" evidence="4">
    <location>
        <begin position="386"/>
        <end position="450"/>
    </location>
</feature>
<dbReference type="EMBL" id="KZ155774">
    <property type="protein sequence ID" value="OUS48308.1"/>
    <property type="molecule type" value="Genomic_DNA"/>
</dbReference>
<keyword evidence="2" id="KW-0694">RNA-binding</keyword>
<dbReference type="Proteomes" id="UP000195557">
    <property type="component" value="Unassembled WGS sequence"/>
</dbReference>
<feature type="compositionally biased region" description="Basic and acidic residues" evidence="3">
    <location>
        <begin position="88"/>
        <end position="125"/>
    </location>
</feature>
<dbReference type="InterPro" id="IPR036612">
    <property type="entry name" value="KH_dom_type_1_sf"/>
</dbReference>
<name>A0A1Y5IFE4_OSTTA</name>
<evidence type="ECO:0000313" key="5">
    <source>
        <dbReference type="EMBL" id="OUS48308.1"/>
    </source>
</evidence>
<evidence type="ECO:0000256" key="2">
    <source>
        <dbReference type="PROSITE-ProRule" id="PRU00117"/>
    </source>
</evidence>
<evidence type="ECO:0000256" key="1">
    <source>
        <dbReference type="ARBA" id="ARBA00022737"/>
    </source>
</evidence>
<evidence type="ECO:0000259" key="4">
    <source>
        <dbReference type="SMART" id="SM00322"/>
    </source>
</evidence>
<gene>
    <name evidence="5" type="ORF">BE221DRAFT_144048</name>
</gene>
<feature type="compositionally biased region" description="Polar residues" evidence="3">
    <location>
        <begin position="452"/>
        <end position="461"/>
    </location>
</feature>
<feature type="domain" description="K Homology" evidence="4">
    <location>
        <begin position="160"/>
        <end position="227"/>
    </location>
</feature>
<feature type="compositionally biased region" description="Basic and acidic residues" evidence="3">
    <location>
        <begin position="136"/>
        <end position="166"/>
    </location>
</feature>
<protein>
    <recommendedName>
        <fullName evidence="4">K Homology domain-containing protein</fullName>
    </recommendedName>
</protein>
<proteinExistence type="predicted"/>
<dbReference type="AlphaFoldDB" id="A0A1Y5IFE4"/>
<dbReference type="InterPro" id="IPR004087">
    <property type="entry name" value="KH_dom"/>
</dbReference>
<feature type="region of interest" description="Disordered" evidence="3">
    <location>
        <begin position="226"/>
        <end position="269"/>
    </location>
</feature>
<feature type="region of interest" description="Disordered" evidence="3">
    <location>
        <begin position="1"/>
        <end position="184"/>
    </location>
</feature>
<dbReference type="InterPro" id="IPR004088">
    <property type="entry name" value="KH_dom_type_1"/>
</dbReference>
<accession>A0A1Y5IFE4</accession>
<dbReference type="PROSITE" id="PS50084">
    <property type="entry name" value="KH_TYPE_1"/>
    <property type="match status" value="3"/>
</dbReference>
<keyword evidence="1" id="KW-0677">Repeat</keyword>
<feature type="compositionally biased region" description="Basic and acidic residues" evidence="3">
    <location>
        <begin position="249"/>
        <end position="269"/>
    </location>
</feature>
<dbReference type="SUPFAM" id="SSF54791">
    <property type="entry name" value="Eukaryotic type KH-domain (KH-domain type I)"/>
    <property type="match status" value="3"/>
</dbReference>
<dbReference type="Gene3D" id="3.30.1370.10">
    <property type="entry name" value="K Homology domain, type 1"/>
    <property type="match status" value="3"/>
</dbReference>
<sequence length="478" mass="53973">MSAAEELLRMDSPIRDDGNDGDHGEDGAWAMNAKEREGGNERAWGPPPPREDRRDDRWGPPPPRDDPRGDRWGPPPPREYYDSWGRGAPRDDYDSRGGYYDDRYARGPPREYYDDRGREPPRDRGYYPPRSPPRGPPREYYDDRGPPRRDSYDSRGPPRDDRREEPYVMDTKGNNGLIVGPKGETIKRIEHESGAYVKCLTDKTTVEITGHPDAVQRARDMIIARLERQPKRREEGSRDDGRSSILDRLSGKRQRDDHGSGGGDKRARSESLLDYLRSQAKEAGVFKEFPAEYVDDSNMDERGNVEQSVSIANYVGLIIGREGRMHTDIQQRIGIPMQINKEDEIAVFKGPPESVGQGLALVREVIETTNAVKEWRDAQAQAARANDVEETVEIAGFVGAIIGKGGARISQIKREVRCFFEVDREKEVVNVRGPAEKVERAKQLISETIEYVSQRNQQQDDTAMPEAGEVDAEGNANA</sequence>
<reference evidence="5" key="1">
    <citation type="submission" date="2017-04" db="EMBL/GenBank/DDBJ databases">
        <title>Population genomics of picophytoplankton unveils novel chromosome hypervariability.</title>
        <authorList>
            <consortium name="DOE Joint Genome Institute"/>
            <person name="Blanc-Mathieu R."/>
            <person name="Krasovec M."/>
            <person name="Hebrard M."/>
            <person name="Yau S."/>
            <person name="Desgranges E."/>
            <person name="Martin J."/>
            <person name="Schackwitz W."/>
            <person name="Kuo A."/>
            <person name="Salin G."/>
            <person name="Donnadieu C."/>
            <person name="Desdevises Y."/>
            <person name="Sanchez-Ferandin S."/>
            <person name="Moreau H."/>
            <person name="Rivals E."/>
            <person name="Grigoriev I.V."/>
            <person name="Grimsley N."/>
            <person name="Eyre-Walker A."/>
            <person name="Piganeau G."/>
        </authorList>
    </citation>
    <scope>NUCLEOTIDE SEQUENCE [LARGE SCALE GENOMIC DNA]</scope>
    <source>
        <strain evidence="5">RCC 1115</strain>
    </source>
</reference>
<feature type="compositionally biased region" description="Basic and acidic residues" evidence="3">
    <location>
        <begin position="49"/>
        <end position="71"/>
    </location>
</feature>
<dbReference type="GO" id="GO:0003723">
    <property type="term" value="F:RNA binding"/>
    <property type="evidence" value="ECO:0007669"/>
    <property type="project" value="UniProtKB-UniRule"/>
</dbReference>
<evidence type="ECO:0000256" key="3">
    <source>
        <dbReference type="SAM" id="MobiDB-lite"/>
    </source>
</evidence>
<feature type="compositionally biased region" description="Basic and acidic residues" evidence="3">
    <location>
        <begin position="226"/>
        <end position="242"/>
    </location>
</feature>
<dbReference type="Pfam" id="PF00013">
    <property type="entry name" value="KH_1"/>
    <property type="match status" value="2"/>
</dbReference>